<evidence type="ECO:0000256" key="2">
    <source>
        <dbReference type="ARBA" id="ARBA00023239"/>
    </source>
</evidence>
<name>D5RN91_9PROT</name>
<dbReference type="GO" id="GO:0061928">
    <property type="term" value="F:glutathione specific gamma-glutamylcyclotransferase activity"/>
    <property type="evidence" value="ECO:0007669"/>
    <property type="project" value="UniProtKB-EC"/>
</dbReference>
<dbReference type="InterPro" id="IPR013024">
    <property type="entry name" value="GGCT-like"/>
</dbReference>
<gene>
    <name evidence="4" type="primary">chaC</name>
    <name evidence="4" type="ORF">HMPREF0731_2552</name>
</gene>
<protein>
    <recommendedName>
        <fullName evidence="1">glutathione-specific gamma-glutamylcyclotransferase</fullName>
        <ecNumber evidence="1">4.3.2.7</ecNumber>
    </recommendedName>
</protein>
<feature type="compositionally biased region" description="Low complexity" evidence="3">
    <location>
        <begin position="15"/>
        <end position="46"/>
    </location>
</feature>
<sequence>MAETPPPPDRRPDPGRQAPADATPEAVPEAVIEAAGQQPAAPAPQAAPMALTRDYLQSGAIDEMARAALGATLLSQEAREASLRATLAARPPEAEAVWLFGYGSLIWNPTIHFAEQRRARIEGWQRHFCLSTPIGRGTPERPGLVLALDRGGACEGVAFRLEEAGLQAELSLVWRREMLSGAYIPLWLPLQAEDGRAFGHGIAFVINPDGPQYADLAEAEIVHRLATASGRLGSCAEYLFNTREGLRRLGIADPMLERLAGAVTAAQAARPGG</sequence>
<evidence type="ECO:0000313" key="4">
    <source>
        <dbReference type="EMBL" id="EFH11229.1"/>
    </source>
</evidence>
<feature type="region of interest" description="Disordered" evidence="3">
    <location>
        <begin position="1"/>
        <end position="46"/>
    </location>
</feature>
<dbReference type="AlphaFoldDB" id="D5RN91"/>
<keyword evidence="5" id="KW-1185">Reference proteome</keyword>
<organism evidence="4 5">
    <name type="scientific">Pseudoroseomonas cervicalis ATCC 49957</name>
    <dbReference type="NCBI Taxonomy" id="525371"/>
    <lineage>
        <taxon>Bacteria</taxon>
        <taxon>Pseudomonadati</taxon>
        <taxon>Pseudomonadota</taxon>
        <taxon>Alphaproteobacteria</taxon>
        <taxon>Acetobacterales</taxon>
        <taxon>Roseomonadaceae</taxon>
        <taxon>Roseomonas</taxon>
    </lineage>
</organism>
<dbReference type="Gene3D" id="3.10.490.10">
    <property type="entry name" value="Gamma-glutamyl cyclotransferase-like"/>
    <property type="match status" value="1"/>
</dbReference>
<evidence type="ECO:0000256" key="1">
    <source>
        <dbReference type="ARBA" id="ARBA00012344"/>
    </source>
</evidence>
<dbReference type="RefSeq" id="WP_007005482.1">
    <property type="nucleotide sequence ID" value="NZ_GG770782.1"/>
</dbReference>
<dbReference type="InterPro" id="IPR036568">
    <property type="entry name" value="GGCT-like_sf"/>
</dbReference>
<dbReference type="EC" id="4.3.2.7" evidence="1"/>
<dbReference type="HOGENOM" id="CLU_070703_1_2_5"/>
<dbReference type="Proteomes" id="UP000005324">
    <property type="component" value="Unassembled WGS sequence"/>
</dbReference>
<dbReference type="PANTHER" id="PTHR12192:SF2">
    <property type="entry name" value="GLUTATHIONE-SPECIFIC GAMMA-GLUTAMYLCYCLOTRANSFERASE 2"/>
    <property type="match status" value="1"/>
</dbReference>
<dbReference type="CDD" id="cd06661">
    <property type="entry name" value="GGCT_like"/>
    <property type="match status" value="1"/>
</dbReference>
<dbReference type="InterPro" id="IPR006840">
    <property type="entry name" value="ChaC"/>
</dbReference>
<evidence type="ECO:0000256" key="3">
    <source>
        <dbReference type="SAM" id="MobiDB-lite"/>
    </source>
</evidence>
<dbReference type="PANTHER" id="PTHR12192">
    <property type="entry name" value="CATION TRANSPORT PROTEIN CHAC-RELATED"/>
    <property type="match status" value="1"/>
</dbReference>
<evidence type="ECO:0000313" key="5">
    <source>
        <dbReference type="Proteomes" id="UP000005324"/>
    </source>
</evidence>
<accession>D5RN91</accession>
<dbReference type="GO" id="GO:0005737">
    <property type="term" value="C:cytoplasm"/>
    <property type="evidence" value="ECO:0007669"/>
    <property type="project" value="TreeGrafter"/>
</dbReference>
<comment type="caution">
    <text evidence="4">The sequence shown here is derived from an EMBL/GenBank/DDBJ whole genome shotgun (WGS) entry which is preliminary data.</text>
</comment>
<keyword evidence="2" id="KW-0456">Lyase</keyword>
<dbReference type="SUPFAM" id="SSF110857">
    <property type="entry name" value="Gamma-glutamyl cyclotransferase-like"/>
    <property type="match status" value="1"/>
</dbReference>
<dbReference type="EMBL" id="ADVL01000438">
    <property type="protein sequence ID" value="EFH11229.1"/>
    <property type="molecule type" value="Genomic_DNA"/>
</dbReference>
<reference evidence="4 5" key="1">
    <citation type="submission" date="2010-04" db="EMBL/GenBank/DDBJ databases">
        <authorList>
            <person name="Qin X."/>
            <person name="Bachman B."/>
            <person name="Battles P."/>
            <person name="Bell A."/>
            <person name="Bess C."/>
            <person name="Bickham C."/>
            <person name="Chaboub L."/>
            <person name="Chen D."/>
            <person name="Coyle M."/>
            <person name="Deiros D.R."/>
            <person name="Dinh H."/>
            <person name="Forbes L."/>
            <person name="Fowler G."/>
            <person name="Francisco L."/>
            <person name="Fu Q."/>
            <person name="Gubbala S."/>
            <person name="Hale W."/>
            <person name="Han Y."/>
            <person name="Hemphill L."/>
            <person name="Highlander S.K."/>
            <person name="Hirani K."/>
            <person name="Hogues M."/>
            <person name="Jackson L."/>
            <person name="Jakkamsetti A."/>
            <person name="Javaid M."/>
            <person name="Jiang H."/>
            <person name="Korchina V."/>
            <person name="Kovar C."/>
            <person name="Lara F."/>
            <person name="Lee S."/>
            <person name="Mata R."/>
            <person name="Mathew T."/>
            <person name="Moen C."/>
            <person name="Morales K."/>
            <person name="Munidasa M."/>
            <person name="Nazareth L."/>
            <person name="Ngo R."/>
            <person name="Nguyen L."/>
            <person name="Okwuonu G."/>
            <person name="Ongeri F."/>
            <person name="Patil S."/>
            <person name="Petrosino J."/>
            <person name="Pham C."/>
            <person name="Pham P."/>
            <person name="Pu L.-L."/>
            <person name="Puazo M."/>
            <person name="Raj R."/>
            <person name="Reid J."/>
            <person name="Rouhana J."/>
            <person name="Saada N."/>
            <person name="Shang Y."/>
            <person name="Simmons D."/>
            <person name="Thornton R."/>
            <person name="Warren J."/>
            <person name="Weissenberger G."/>
            <person name="Zhang J."/>
            <person name="Zhang L."/>
            <person name="Zhou C."/>
            <person name="Zhu D."/>
            <person name="Muzny D."/>
            <person name="Worley K."/>
            <person name="Gibbs R."/>
        </authorList>
    </citation>
    <scope>NUCLEOTIDE SEQUENCE [LARGE SCALE GENOMIC DNA]</scope>
    <source>
        <strain evidence="4 5">ATCC 49957</strain>
    </source>
</reference>
<dbReference type="Pfam" id="PF04752">
    <property type="entry name" value="ChaC"/>
    <property type="match status" value="1"/>
</dbReference>
<proteinExistence type="predicted"/>
<dbReference type="GO" id="GO:0006751">
    <property type="term" value="P:glutathione catabolic process"/>
    <property type="evidence" value="ECO:0007669"/>
    <property type="project" value="InterPro"/>
</dbReference>